<dbReference type="InterPro" id="IPR000524">
    <property type="entry name" value="Tscrpt_reg_HTH_GntR"/>
</dbReference>
<evidence type="ECO:0000313" key="5">
    <source>
        <dbReference type="EMBL" id="MBE1203801.1"/>
    </source>
</evidence>
<dbReference type="PANTHER" id="PTHR43537:SF5">
    <property type="entry name" value="UXU OPERON TRANSCRIPTIONAL REGULATOR"/>
    <property type="match status" value="1"/>
</dbReference>
<feature type="domain" description="HTH gntR-type" evidence="4">
    <location>
        <begin position="13"/>
        <end position="80"/>
    </location>
</feature>
<dbReference type="InterPro" id="IPR011711">
    <property type="entry name" value="GntR_C"/>
</dbReference>
<proteinExistence type="predicted"/>
<keyword evidence="2" id="KW-0238">DNA-binding</keyword>
<name>A0ABR9GJL9_9HYPH</name>
<evidence type="ECO:0000313" key="6">
    <source>
        <dbReference type="Proteomes" id="UP000598227"/>
    </source>
</evidence>
<dbReference type="PANTHER" id="PTHR43537">
    <property type="entry name" value="TRANSCRIPTIONAL REGULATOR, GNTR FAMILY"/>
    <property type="match status" value="1"/>
</dbReference>
<dbReference type="SUPFAM" id="SSF48008">
    <property type="entry name" value="GntR ligand-binding domain-like"/>
    <property type="match status" value="1"/>
</dbReference>
<dbReference type="InterPro" id="IPR008920">
    <property type="entry name" value="TF_FadR/GntR_C"/>
</dbReference>
<reference evidence="5 6" key="1">
    <citation type="submission" date="2020-09" db="EMBL/GenBank/DDBJ databases">
        <title>Draft Genome Sequence of Aminobacter carboxidus type strain DSM 1086, a soil Gram-negative carboxydobacterium.</title>
        <authorList>
            <person name="Turrini P."/>
            <person name="Tescari M."/>
            <person name="Artuso I."/>
            <person name="Lugli G.A."/>
            <person name="Frangipani E."/>
            <person name="Ventura M."/>
            <person name="Visca P."/>
        </authorList>
    </citation>
    <scope>NUCLEOTIDE SEQUENCE [LARGE SCALE GENOMIC DNA]</scope>
    <source>
        <strain evidence="5 6">DSM 1086</strain>
    </source>
</reference>
<keyword evidence="6" id="KW-1185">Reference proteome</keyword>
<sequence length="300" mass="33831">METEPLEHAATLSNLQADVAQKVLALINQGRWSVKERISETALARELGVSRTPLRQALQLFVNEGLIEHSPTRGLQLAREPGNDAVGEIIGQSETENLYNQIMEARASGRIAEEVSETELLEQFSTTRGAVRRTLMRMSTEGLVARRAGHGWQFAEALVSKEAVDESYEFRLIVECNALLVPGYAPKMDQLHVIEREQTAMLNRPIHEISRNEWFTVNARFHETIVSWSNNRFLVQSLQRQNSLRHMTELSDFSHLSESRLRESAGDHLSILRAIESGDYSFASALLRRHLMQASSEGAL</sequence>
<evidence type="ECO:0000256" key="2">
    <source>
        <dbReference type="ARBA" id="ARBA00023125"/>
    </source>
</evidence>
<dbReference type="PROSITE" id="PS50949">
    <property type="entry name" value="HTH_GNTR"/>
    <property type="match status" value="1"/>
</dbReference>
<keyword evidence="3" id="KW-0804">Transcription</keyword>
<dbReference type="Pfam" id="PF07729">
    <property type="entry name" value="FCD"/>
    <property type="match status" value="1"/>
</dbReference>
<dbReference type="Gene3D" id="1.10.10.10">
    <property type="entry name" value="Winged helix-like DNA-binding domain superfamily/Winged helix DNA-binding domain"/>
    <property type="match status" value="2"/>
</dbReference>
<protein>
    <submittedName>
        <fullName evidence="5">GntR family transcriptional regulator</fullName>
    </submittedName>
</protein>
<dbReference type="SUPFAM" id="SSF46785">
    <property type="entry name" value="Winged helix' DNA-binding domain"/>
    <property type="match status" value="2"/>
</dbReference>
<keyword evidence="1" id="KW-0805">Transcription regulation</keyword>
<dbReference type="SMART" id="SM00895">
    <property type="entry name" value="FCD"/>
    <property type="match status" value="1"/>
</dbReference>
<dbReference type="Gene3D" id="1.20.120.530">
    <property type="entry name" value="GntR ligand-binding domain-like"/>
    <property type="match status" value="1"/>
</dbReference>
<organism evidence="5 6">
    <name type="scientific">Aminobacter carboxidus</name>
    <dbReference type="NCBI Taxonomy" id="376165"/>
    <lineage>
        <taxon>Bacteria</taxon>
        <taxon>Pseudomonadati</taxon>
        <taxon>Pseudomonadota</taxon>
        <taxon>Alphaproteobacteria</taxon>
        <taxon>Hyphomicrobiales</taxon>
        <taxon>Phyllobacteriaceae</taxon>
        <taxon>Aminobacter</taxon>
    </lineage>
</organism>
<evidence type="ECO:0000256" key="3">
    <source>
        <dbReference type="ARBA" id="ARBA00023163"/>
    </source>
</evidence>
<dbReference type="EMBL" id="JACZEP010000001">
    <property type="protein sequence ID" value="MBE1203801.1"/>
    <property type="molecule type" value="Genomic_DNA"/>
</dbReference>
<dbReference type="PRINTS" id="PR00035">
    <property type="entry name" value="HTHGNTR"/>
</dbReference>
<dbReference type="InterPro" id="IPR036390">
    <property type="entry name" value="WH_DNA-bd_sf"/>
</dbReference>
<comment type="caution">
    <text evidence="5">The sequence shown here is derived from an EMBL/GenBank/DDBJ whole genome shotgun (WGS) entry which is preliminary data.</text>
</comment>
<dbReference type="Pfam" id="PF00392">
    <property type="entry name" value="GntR"/>
    <property type="match status" value="1"/>
</dbReference>
<accession>A0ABR9GJL9</accession>
<evidence type="ECO:0000259" key="4">
    <source>
        <dbReference type="PROSITE" id="PS50949"/>
    </source>
</evidence>
<evidence type="ECO:0000256" key="1">
    <source>
        <dbReference type="ARBA" id="ARBA00023015"/>
    </source>
</evidence>
<dbReference type="SMART" id="SM00345">
    <property type="entry name" value="HTH_GNTR"/>
    <property type="match status" value="2"/>
</dbReference>
<dbReference type="InterPro" id="IPR036388">
    <property type="entry name" value="WH-like_DNA-bd_sf"/>
</dbReference>
<dbReference type="Proteomes" id="UP000598227">
    <property type="component" value="Unassembled WGS sequence"/>
</dbReference>
<gene>
    <name evidence="5" type="ORF">IHE39_05810</name>
</gene>